<dbReference type="OrthoDB" id="6428913at2"/>
<evidence type="ECO:0000313" key="1">
    <source>
        <dbReference type="EMBL" id="PWC11814.1"/>
    </source>
</evidence>
<reference evidence="1 2" key="1">
    <citation type="submission" date="2018-04" db="EMBL/GenBank/DDBJ databases">
        <title>Brenneria corticis sp.nov.</title>
        <authorList>
            <person name="Li Y."/>
        </authorList>
    </citation>
    <scope>NUCLEOTIDE SEQUENCE [LARGE SCALE GENOMIC DNA]</scope>
    <source>
        <strain evidence="1 2">LMG 27715</strain>
    </source>
</reference>
<dbReference type="AlphaFoldDB" id="A0A2U1TQW9"/>
<dbReference type="Pfam" id="PF15594">
    <property type="entry name" value="Imm50"/>
    <property type="match status" value="1"/>
</dbReference>
<comment type="caution">
    <text evidence="1">The sequence shown here is derived from an EMBL/GenBank/DDBJ whole genome shotgun (WGS) entry which is preliminary data.</text>
</comment>
<keyword evidence="2" id="KW-1185">Reference proteome</keyword>
<dbReference type="Proteomes" id="UP000245138">
    <property type="component" value="Unassembled WGS sequence"/>
</dbReference>
<evidence type="ECO:0000313" key="2">
    <source>
        <dbReference type="Proteomes" id="UP000245138"/>
    </source>
</evidence>
<organism evidence="1 2">
    <name type="scientific">Brenneria roseae subsp. americana</name>
    <dbReference type="NCBI Taxonomy" id="1508507"/>
    <lineage>
        <taxon>Bacteria</taxon>
        <taxon>Pseudomonadati</taxon>
        <taxon>Pseudomonadota</taxon>
        <taxon>Gammaproteobacteria</taxon>
        <taxon>Enterobacterales</taxon>
        <taxon>Pectobacteriaceae</taxon>
        <taxon>Brenneria</taxon>
    </lineage>
</organism>
<accession>A0A2U1TQW9</accession>
<name>A0A2U1TQW9_9GAMM</name>
<proteinExistence type="predicted"/>
<protein>
    <submittedName>
        <fullName evidence="1">Uncharacterized protein</fullName>
    </submittedName>
</protein>
<dbReference type="EMBL" id="QDKJ01000009">
    <property type="protein sequence ID" value="PWC11814.1"/>
    <property type="molecule type" value="Genomic_DNA"/>
</dbReference>
<dbReference type="InterPro" id="IPR028957">
    <property type="entry name" value="Imm50"/>
</dbReference>
<dbReference type="RefSeq" id="WP_109054865.1">
    <property type="nucleotide sequence ID" value="NZ_QDKJ01000009.1"/>
</dbReference>
<gene>
    <name evidence="1" type="ORF">B4923_13430</name>
</gene>
<sequence length="128" mass="15139">MWFEHAIGKEKVKFMFGNEFSLLDLELVSFSFNFSSLYLSFSCRNIPEKYPKKWDADGFNSLLLSITLSEIFFFESKGANVMFTSTPIIKTDKEYSIVEIKNPKLYFYCKSKFLTINDIKPYIDDRWD</sequence>